<dbReference type="Proteomes" id="UP000284598">
    <property type="component" value="Unassembled WGS sequence"/>
</dbReference>
<organism evidence="4 10">
    <name type="scientific">Eubacterium ventriosum</name>
    <dbReference type="NCBI Taxonomy" id="39496"/>
    <lineage>
        <taxon>Bacteria</taxon>
        <taxon>Bacillati</taxon>
        <taxon>Bacillota</taxon>
        <taxon>Clostridia</taxon>
        <taxon>Eubacteriales</taxon>
        <taxon>Eubacteriaceae</taxon>
        <taxon>Eubacterium</taxon>
    </lineage>
</organism>
<evidence type="ECO:0000313" key="4">
    <source>
        <dbReference type="EMBL" id="RHA75337.1"/>
    </source>
</evidence>
<evidence type="ECO:0000256" key="1">
    <source>
        <dbReference type="SAM" id="Phobius"/>
    </source>
</evidence>
<dbReference type="Proteomes" id="UP000286186">
    <property type="component" value="Unassembled WGS sequence"/>
</dbReference>
<dbReference type="EMBL" id="QSFO01000011">
    <property type="protein sequence ID" value="RHA53241.1"/>
    <property type="molecule type" value="Genomic_DNA"/>
</dbReference>
<dbReference type="Pfam" id="PF07009">
    <property type="entry name" value="NusG_II"/>
    <property type="match status" value="1"/>
</dbReference>
<evidence type="ECO:0000313" key="10">
    <source>
        <dbReference type="Proteomes" id="UP000285740"/>
    </source>
</evidence>
<dbReference type="Gene3D" id="2.60.320.10">
    <property type="entry name" value="N-utilization substance G protein NusG, insert domain"/>
    <property type="match status" value="1"/>
</dbReference>
<keyword evidence="9" id="KW-1185">Reference proteome</keyword>
<dbReference type="EMBL" id="QROT01000003">
    <property type="protein sequence ID" value="RHL46368.1"/>
    <property type="molecule type" value="Genomic_DNA"/>
</dbReference>
<accession>A0A413SZF3</accession>
<sequence length="124" mass="14032">MVKKRRLDIIILIVLIVIAIGSWIAVTVLFDVNGDYVEVIVDNHVQKVISLNDDGEYQVDDGEYSNIITIKNREVYMKSSDCPDQICVKQGKIKKQGESIICLPHKLVIRIASEEYPEVDSNVD</sequence>
<dbReference type="Proteomes" id="UP000283314">
    <property type="component" value="Unassembled WGS sequence"/>
</dbReference>
<keyword evidence="1" id="KW-1133">Transmembrane helix</keyword>
<keyword evidence="1" id="KW-0472">Membrane</keyword>
<evidence type="ECO:0000313" key="5">
    <source>
        <dbReference type="EMBL" id="RHF88625.1"/>
    </source>
</evidence>
<dbReference type="EMBL" id="QSFD01000004">
    <property type="protein sequence ID" value="RHA19071.1"/>
    <property type="molecule type" value="Genomic_DNA"/>
</dbReference>
<dbReference type="GeneID" id="66466401"/>
<proteinExistence type="predicted"/>
<feature type="transmembrane region" description="Helical" evidence="1">
    <location>
        <begin position="7"/>
        <end position="30"/>
    </location>
</feature>
<reference evidence="7 8" key="1">
    <citation type="submission" date="2018-08" db="EMBL/GenBank/DDBJ databases">
        <title>A genome reference for cultivated species of the human gut microbiota.</title>
        <authorList>
            <person name="Zou Y."/>
            <person name="Xue W."/>
            <person name="Luo G."/>
        </authorList>
    </citation>
    <scope>NUCLEOTIDE SEQUENCE [LARGE SCALE GENOMIC DNA]</scope>
    <source>
        <strain evidence="6 7">AF37-4</strain>
        <strain evidence="5 11">AM23-22</strain>
        <strain evidence="4 10">AM42-30</strain>
        <strain evidence="3 8">AM43-2</strain>
        <strain evidence="2 9">AM44-11BH</strain>
    </source>
</reference>
<protein>
    <submittedName>
        <fullName evidence="4">Uncharacterized protein</fullName>
    </submittedName>
</protein>
<evidence type="ECO:0000313" key="8">
    <source>
        <dbReference type="Proteomes" id="UP000284598"/>
    </source>
</evidence>
<keyword evidence="1" id="KW-0812">Transmembrane</keyword>
<name>A0A413SZF3_9FIRM</name>
<evidence type="ECO:0000313" key="6">
    <source>
        <dbReference type="EMBL" id="RHL46368.1"/>
    </source>
</evidence>
<comment type="caution">
    <text evidence="4">The sequence shown here is derived from an EMBL/GenBank/DDBJ whole genome shotgun (WGS) entry which is preliminary data.</text>
</comment>
<dbReference type="Proteomes" id="UP000285740">
    <property type="component" value="Unassembled WGS sequence"/>
</dbReference>
<dbReference type="Proteomes" id="UP000284779">
    <property type="component" value="Unassembled WGS sequence"/>
</dbReference>
<gene>
    <name evidence="6" type="ORF">DW018_04030</name>
    <name evidence="5" type="ORF">DW652_07785</name>
    <name evidence="4" type="ORF">DW918_11425</name>
    <name evidence="3" type="ORF">DW929_09655</name>
    <name evidence="2" type="ORF">DW944_04875</name>
</gene>
<dbReference type="AlphaFoldDB" id="A0A413SZF3"/>
<dbReference type="EMBL" id="QSFV01000062">
    <property type="protein sequence ID" value="RHA75337.1"/>
    <property type="molecule type" value="Genomic_DNA"/>
</dbReference>
<evidence type="ECO:0000313" key="3">
    <source>
        <dbReference type="EMBL" id="RHA53241.1"/>
    </source>
</evidence>
<dbReference type="InterPro" id="IPR038690">
    <property type="entry name" value="NusG_2_sf"/>
</dbReference>
<dbReference type="CDD" id="cd09911">
    <property type="entry name" value="Lin0431_like"/>
    <property type="match status" value="1"/>
</dbReference>
<evidence type="ECO:0000313" key="9">
    <source>
        <dbReference type="Proteomes" id="UP000284779"/>
    </source>
</evidence>
<evidence type="ECO:0000313" key="2">
    <source>
        <dbReference type="EMBL" id="RHA19071.1"/>
    </source>
</evidence>
<evidence type="ECO:0000313" key="7">
    <source>
        <dbReference type="Proteomes" id="UP000283314"/>
    </source>
</evidence>
<dbReference type="RefSeq" id="WP_005358566.1">
    <property type="nucleotide sequence ID" value="NZ_CABJDQ010000003.1"/>
</dbReference>
<evidence type="ECO:0000313" key="11">
    <source>
        <dbReference type="Proteomes" id="UP000286186"/>
    </source>
</evidence>
<dbReference type="EMBL" id="QRHR01000006">
    <property type="protein sequence ID" value="RHF88625.1"/>
    <property type="molecule type" value="Genomic_DNA"/>
</dbReference>